<dbReference type="RefSeq" id="WP_262872630.1">
    <property type="nucleotide sequence ID" value="NZ_BAABKW010000018.1"/>
</dbReference>
<dbReference type="SMART" id="SM00382">
    <property type="entry name" value="AAA"/>
    <property type="match status" value="2"/>
</dbReference>
<dbReference type="CDD" id="cd03215">
    <property type="entry name" value="ABC_Carb_Monos_II"/>
    <property type="match status" value="1"/>
</dbReference>
<feature type="domain" description="ABC transporter" evidence="5">
    <location>
        <begin position="8"/>
        <end position="236"/>
    </location>
</feature>
<dbReference type="InterPro" id="IPR017871">
    <property type="entry name" value="ABC_transporter-like_CS"/>
</dbReference>
<keyword evidence="2" id="KW-0677">Repeat</keyword>
<dbReference type="GO" id="GO:0005524">
    <property type="term" value="F:ATP binding"/>
    <property type="evidence" value="ECO:0007669"/>
    <property type="project" value="UniProtKB-KW"/>
</dbReference>
<feature type="domain" description="ABC transporter" evidence="5">
    <location>
        <begin position="249"/>
        <end position="493"/>
    </location>
</feature>
<evidence type="ECO:0000256" key="1">
    <source>
        <dbReference type="ARBA" id="ARBA00022448"/>
    </source>
</evidence>
<dbReference type="PANTHER" id="PTHR43790:SF9">
    <property type="entry name" value="GALACTOFURANOSE TRANSPORTER ATP-BINDING PROTEIN YTFR"/>
    <property type="match status" value="1"/>
</dbReference>
<dbReference type="CDD" id="cd03216">
    <property type="entry name" value="ABC_Carb_Monos_I"/>
    <property type="match status" value="1"/>
</dbReference>
<dbReference type="Proteomes" id="UP001596507">
    <property type="component" value="Unassembled WGS sequence"/>
</dbReference>
<organism evidence="6 7">
    <name type="scientific">Microbacterium fluvii</name>
    <dbReference type="NCBI Taxonomy" id="415215"/>
    <lineage>
        <taxon>Bacteria</taxon>
        <taxon>Bacillati</taxon>
        <taxon>Actinomycetota</taxon>
        <taxon>Actinomycetes</taxon>
        <taxon>Micrococcales</taxon>
        <taxon>Microbacteriaceae</taxon>
        <taxon>Microbacterium</taxon>
    </lineage>
</organism>
<dbReference type="Pfam" id="PF00005">
    <property type="entry name" value="ABC_tran"/>
    <property type="match status" value="2"/>
</dbReference>
<accession>A0ABW2HA29</accession>
<gene>
    <name evidence="6" type="ORF">ACFQRL_01860</name>
</gene>
<dbReference type="PROSITE" id="PS00211">
    <property type="entry name" value="ABC_TRANSPORTER_1"/>
    <property type="match status" value="1"/>
</dbReference>
<reference evidence="7" key="1">
    <citation type="journal article" date="2019" name="Int. J. Syst. Evol. Microbiol.">
        <title>The Global Catalogue of Microorganisms (GCM) 10K type strain sequencing project: providing services to taxonomists for standard genome sequencing and annotation.</title>
        <authorList>
            <consortium name="The Broad Institute Genomics Platform"/>
            <consortium name="The Broad Institute Genome Sequencing Center for Infectious Disease"/>
            <person name="Wu L."/>
            <person name="Ma J."/>
        </authorList>
    </citation>
    <scope>NUCLEOTIDE SEQUENCE [LARGE SCALE GENOMIC DNA]</scope>
    <source>
        <strain evidence="7">CGMCC 1.15772</strain>
    </source>
</reference>
<evidence type="ECO:0000313" key="7">
    <source>
        <dbReference type="Proteomes" id="UP001596507"/>
    </source>
</evidence>
<name>A0ABW2HA29_9MICO</name>
<evidence type="ECO:0000256" key="3">
    <source>
        <dbReference type="ARBA" id="ARBA00022741"/>
    </source>
</evidence>
<dbReference type="InterPro" id="IPR003439">
    <property type="entry name" value="ABC_transporter-like_ATP-bd"/>
</dbReference>
<proteinExistence type="predicted"/>
<dbReference type="InterPro" id="IPR027417">
    <property type="entry name" value="P-loop_NTPase"/>
</dbReference>
<dbReference type="Gene3D" id="3.40.50.300">
    <property type="entry name" value="P-loop containing nucleotide triphosphate hydrolases"/>
    <property type="match status" value="2"/>
</dbReference>
<comment type="caution">
    <text evidence="6">The sequence shown here is derived from an EMBL/GenBank/DDBJ whole genome shotgun (WGS) entry which is preliminary data.</text>
</comment>
<keyword evidence="4 6" id="KW-0067">ATP-binding</keyword>
<dbReference type="SUPFAM" id="SSF52540">
    <property type="entry name" value="P-loop containing nucleoside triphosphate hydrolases"/>
    <property type="match status" value="2"/>
</dbReference>
<evidence type="ECO:0000259" key="5">
    <source>
        <dbReference type="PROSITE" id="PS50893"/>
    </source>
</evidence>
<evidence type="ECO:0000256" key="2">
    <source>
        <dbReference type="ARBA" id="ARBA00022737"/>
    </source>
</evidence>
<dbReference type="PROSITE" id="PS50893">
    <property type="entry name" value="ABC_TRANSPORTER_2"/>
    <property type="match status" value="2"/>
</dbReference>
<keyword evidence="1" id="KW-0813">Transport</keyword>
<dbReference type="PANTHER" id="PTHR43790">
    <property type="entry name" value="CARBOHYDRATE TRANSPORT ATP-BINDING PROTEIN MG119-RELATED"/>
    <property type="match status" value="1"/>
</dbReference>
<keyword evidence="3" id="KW-0547">Nucleotide-binding</keyword>
<keyword evidence="7" id="KW-1185">Reference proteome</keyword>
<sequence>MAEKRPLLRVEGLVKAFPGLTALDRVDLDVHPGEIVSVVGHNGSGKSTLVKILAGVYSSDAGTVSLDGGAELHFIHQDLGLIADLTAAENLALRRGTGLSAVAPYGDRDTNARARELVAQFGPVFDVDVPVRRLTPAQRAVVAISRALDGWTHRANVLFLDEPTESLHRGEVEVLFEAVRRLAAAGTGIVFVSHRLDEVLSLSDRIVVLRDGRKVADAPVAEVGESRLIELITGADAASLSREQHRSHRRDGDAALSVRGLRGGSVAHLDLDLQPGEVVGVAGVLGSGREAVPALLYGAIQADADAFAVAGAPYPRRSPAESLRRGLAFAPGDRAHLGVVRELSARENLTLPQLKTLTGPLGLISRRRERAEVDALLADYDVRPGRGEQRISLFSGGNQQKIVMARSLRDRPAVLLLDEPTQGVDIGAKATIYDAIARGAEGGTAVLVSSSDAKELLAVCDRVVVMRDGRAAAVLAGSDLTEHRLIAEGYGLPDSPASVPAPEEHP</sequence>
<evidence type="ECO:0000313" key="6">
    <source>
        <dbReference type="EMBL" id="MFC7267699.1"/>
    </source>
</evidence>
<dbReference type="InterPro" id="IPR003593">
    <property type="entry name" value="AAA+_ATPase"/>
</dbReference>
<dbReference type="InterPro" id="IPR050107">
    <property type="entry name" value="ABC_carbohydrate_import_ATPase"/>
</dbReference>
<protein>
    <submittedName>
        <fullName evidence="6">Sugar ABC transporter ATP-binding protein</fullName>
    </submittedName>
</protein>
<evidence type="ECO:0000256" key="4">
    <source>
        <dbReference type="ARBA" id="ARBA00022840"/>
    </source>
</evidence>
<dbReference type="EMBL" id="JBHTBE010000001">
    <property type="protein sequence ID" value="MFC7267699.1"/>
    <property type="molecule type" value="Genomic_DNA"/>
</dbReference>